<comment type="subunit">
    <text evidence="2 8">Homodimer.</text>
</comment>
<dbReference type="NCBIfam" id="NF008113">
    <property type="entry name" value="PRK10860.1"/>
    <property type="match status" value="1"/>
</dbReference>
<sequence>MSGYDDAFWMRQALDLAKHAKTKAEVPVGAILISDTNEVLGRGWNRVLETHDPSAHAEIIALREAGLRVENCRLNGTTLYVTLEPCCMCAGALVQARVKRLVFSCRDIKAGACGSVYNLTNGLALNHRIQVDEGILQVECASLLSNFFKEKRV</sequence>
<proteinExistence type="inferred from homology"/>
<dbReference type="EMBL" id="BMOB01000001">
    <property type="protein sequence ID" value="GGI75695.1"/>
    <property type="molecule type" value="Genomic_DNA"/>
</dbReference>
<reference evidence="10" key="1">
    <citation type="journal article" date="2014" name="Int. J. Syst. Evol. Microbiol.">
        <title>Complete genome sequence of Corynebacterium casei LMG S-19264T (=DSM 44701T), isolated from a smear-ripened cheese.</title>
        <authorList>
            <consortium name="US DOE Joint Genome Institute (JGI-PGF)"/>
            <person name="Walter F."/>
            <person name="Albersmeier A."/>
            <person name="Kalinowski J."/>
            <person name="Ruckert C."/>
        </authorList>
    </citation>
    <scope>NUCLEOTIDE SEQUENCE</scope>
    <source>
        <strain evidence="10">JCM 13919</strain>
    </source>
</reference>
<comment type="function">
    <text evidence="8">Catalyzes the deamination of adenosine to inosine at the wobble position 34 of tRNA(Arg2).</text>
</comment>
<dbReference type="InterPro" id="IPR002125">
    <property type="entry name" value="CMP_dCMP_dom"/>
</dbReference>
<dbReference type="SUPFAM" id="SSF53927">
    <property type="entry name" value="Cytidine deaminase-like"/>
    <property type="match status" value="1"/>
</dbReference>
<dbReference type="InterPro" id="IPR028883">
    <property type="entry name" value="tRNA_aden_deaminase"/>
</dbReference>
<keyword evidence="3 8" id="KW-0819">tRNA processing</keyword>
<dbReference type="PANTHER" id="PTHR11079:SF202">
    <property type="entry name" value="TRNA-SPECIFIC ADENOSINE DEAMINASE"/>
    <property type="match status" value="1"/>
</dbReference>
<evidence type="ECO:0000256" key="6">
    <source>
        <dbReference type="ARBA" id="ARBA00022833"/>
    </source>
</evidence>
<evidence type="ECO:0000256" key="3">
    <source>
        <dbReference type="ARBA" id="ARBA00022694"/>
    </source>
</evidence>
<keyword evidence="11" id="KW-1185">Reference proteome</keyword>
<dbReference type="PANTHER" id="PTHR11079">
    <property type="entry name" value="CYTOSINE DEAMINASE FAMILY MEMBER"/>
    <property type="match status" value="1"/>
</dbReference>
<protein>
    <recommendedName>
        <fullName evidence="8">tRNA-specific adenosine deaminase</fullName>
        <ecNumber evidence="8">3.5.4.33</ecNumber>
    </recommendedName>
</protein>
<keyword evidence="4 8" id="KW-0479">Metal-binding</keyword>
<dbReference type="InterPro" id="IPR016192">
    <property type="entry name" value="APOBEC/CMP_deaminase_Zn-bd"/>
</dbReference>
<evidence type="ECO:0000256" key="8">
    <source>
        <dbReference type="HAMAP-Rule" id="MF_00972"/>
    </source>
</evidence>
<dbReference type="GO" id="GO:0002100">
    <property type="term" value="P:tRNA wobble adenosine to inosine editing"/>
    <property type="evidence" value="ECO:0007669"/>
    <property type="project" value="UniProtKB-UniRule"/>
</dbReference>
<evidence type="ECO:0000313" key="11">
    <source>
        <dbReference type="Proteomes" id="UP000630149"/>
    </source>
</evidence>
<dbReference type="FunFam" id="3.40.140.10:FF:000005">
    <property type="entry name" value="tRNA-specific adenosine deaminase"/>
    <property type="match status" value="1"/>
</dbReference>
<organism evidence="10 11">
    <name type="scientific">Legionella impletisoli</name>
    <dbReference type="NCBI Taxonomy" id="343510"/>
    <lineage>
        <taxon>Bacteria</taxon>
        <taxon>Pseudomonadati</taxon>
        <taxon>Pseudomonadota</taxon>
        <taxon>Gammaproteobacteria</taxon>
        <taxon>Legionellales</taxon>
        <taxon>Legionellaceae</taxon>
        <taxon>Legionella</taxon>
    </lineage>
</organism>
<dbReference type="HAMAP" id="MF_00972">
    <property type="entry name" value="tRNA_aden_deaminase"/>
    <property type="match status" value="1"/>
</dbReference>
<evidence type="ECO:0000256" key="7">
    <source>
        <dbReference type="ARBA" id="ARBA00048045"/>
    </source>
</evidence>
<feature type="binding site" evidence="8">
    <location>
        <position position="56"/>
    </location>
    <ligand>
        <name>Zn(2+)</name>
        <dbReference type="ChEBI" id="CHEBI:29105"/>
        <note>catalytic</note>
    </ligand>
</feature>
<comment type="caution">
    <text evidence="10">The sequence shown here is derived from an EMBL/GenBank/DDBJ whole genome shotgun (WGS) entry which is preliminary data.</text>
</comment>
<dbReference type="EC" id="3.5.4.33" evidence="8"/>
<reference evidence="10" key="2">
    <citation type="submission" date="2020-09" db="EMBL/GenBank/DDBJ databases">
        <authorList>
            <person name="Sun Q."/>
            <person name="Ohkuma M."/>
        </authorList>
    </citation>
    <scope>NUCLEOTIDE SEQUENCE</scope>
    <source>
        <strain evidence="10">JCM 13919</strain>
    </source>
</reference>
<feature type="binding site" evidence="8">
    <location>
        <position position="89"/>
    </location>
    <ligand>
        <name>Zn(2+)</name>
        <dbReference type="ChEBI" id="CHEBI:29105"/>
        <note>catalytic</note>
    </ligand>
</feature>
<evidence type="ECO:0000256" key="5">
    <source>
        <dbReference type="ARBA" id="ARBA00022801"/>
    </source>
</evidence>
<dbReference type="InterPro" id="IPR016193">
    <property type="entry name" value="Cytidine_deaminase-like"/>
</dbReference>
<dbReference type="AlphaFoldDB" id="A0A917JMM5"/>
<comment type="catalytic activity">
    <reaction evidence="7 8">
        <text>adenosine(34) in tRNA + H2O + H(+) = inosine(34) in tRNA + NH4(+)</text>
        <dbReference type="Rhea" id="RHEA:43168"/>
        <dbReference type="Rhea" id="RHEA-COMP:10373"/>
        <dbReference type="Rhea" id="RHEA-COMP:10374"/>
        <dbReference type="ChEBI" id="CHEBI:15377"/>
        <dbReference type="ChEBI" id="CHEBI:15378"/>
        <dbReference type="ChEBI" id="CHEBI:28938"/>
        <dbReference type="ChEBI" id="CHEBI:74411"/>
        <dbReference type="ChEBI" id="CHEBI:82852"/>
        <dbReference type="EC" id="3.5.4.33"/>
    </reaction>
</comment>
<keyword evidence="6 8" id="KW-0862">Zinc</keyword>
<dbReference type="GO" id="GO:0008270">
    <property type="term" value="F:zinc ion binding"/>
    <property type="evidence" value="ECO:0007669"/>
    <property type="project" value="UniProtKB-UniRule"/>
</dbReference>
<evidence type="ECO:0000259" key="9">
    <source>
        <dbReference type="PROSITE" id="PS51747"/>
    </source>
</evidence>
<accession>A0A917JMM5</accession>
<evidence type="ECO:0000256" key="2">
    <source>
        <dbReference type="ARBA" id="ARBA00011738"/>
    </source>
</evidence>
<dbReference type="Proteomes" id="UP000630149">
    <property type="component" value="Unassembled WGS sequence"/>
</dbReference>
<comment type="cofactor">
    <cofactor evidence="8">
        <name>Zn(2+)</name>
        <dbReference type="ChEBI" id="CHEBI:29105"/>
    </cofactor>
    <text evidence="8">Binds 1 zinc ion per subunit.</text>
</comment>
<evidence type="ECO:0000256" key="4">
    <source>
        <dbReference type="ARBA" id="ARBA00022723"/>
    </source>
</evidence>
<dbReference type="GO" id="GO:0052717">
    <property type="term" value="F:tRNA-specific adenosine-34 deaminase activity"/>
    <property type="evidence" value="ECO:0007669"/>
    <property type="project" value="UniProtKB-UniRule"/>
</dbReference>
<dbReference type="Gene3D" id="3.40.140.10">
    <property type="entry name" value="Cytidine Deaminase, domain 2"/>
    <property type="match status" value="1"/>
</dbReference>
<dbReference type="PROSITE" id="PS00903">
    <property type="entry name" value="CYT_DCMP_DEAMINASES_1"/>
    <property type="match status" value="1"/>
</dbReference>
<feature type="binding site" evidence="8">
    <location>
        <position position="86"/>
    </location>
    <ligand>
        <name>Zn(2+)</name>
        <dbReference type="ChEBI" id="CHEBI:29105"/>
        <note>catalytic</note>
    </ligand>
</feature>
<dbReference type="CDD" id="cd01285">
    <property type="entry name" value="nucleoside_deaminase"/>
    <property type="match status" value="1"/>
</dbReference>
<evidence type="ECO:0000256" key="1">
    <source>
        <dbReference type="ARBA" id="ARBA00010669"/>
    </source>
</evidence>
<feature type="domain" description="CMP/dCMP-type deaminase" evidence="9">
    <location>
        <begin position="4"/>
        <end position="132"/>
    </location>
</feature>
<gene>
    <name evidence="8 10" type="primary">tadA</name>
    <name evidence="10" type="ORF">GCM10007966_00610</name>
</gene>
<feature type="active site" description="Proton donor" evidence="8">
    <location>
        <position position="58"/>
    </location>
</feature>
<keyword evidence="5 8" id="KW-0378">Hydrolase</keyword>
<name>A0A917JMM5_9GAMM</name>
<evidence type="ECO:0000313" key="10">
    <source>
        <dbReference type="EMBL" id="GGI75695.1"/>
    </source>
</evidence>
<dbReference type="PROSITE" id="PS51747">
    <property type="entry name" value="CYT_DCMP_DEAMINASES_2"/>
    <property type="match status" value="1"/>
</dbReference>
<dbReference type="RefSeq" id="WP_165481048.1">
    <property type="nucleotide sequence ID" value="NZ_BMOB01000001.1"/>
</dbReference>
<dbReference type="Pfam" id="PF00383">
    <property type="entry name" value="dCMP_cyt_deam_1"/>
    <property type="match status" value="1"/>
</dbReference>
<comment type="similarity">
    <text evidence="1">Belongs to the cytidine and deoxycytidylate deaminase family. ADAT2 subfamily.</text>
</comment>